<protein>
    <submittedName>
        <fullName evidence="4">Uncharacterized protein</fullName>
    </submittedName>
</protein>
<dbReference type="Gene3D" id="3.50.50.60">
    <property type="entry name" value="FAD/NAD(P)-binding domain"/>
    <property type="match status" value="1"/>
</dbReference>
<accession>A0A939NLW6</accession>
<dbReference type="SUPFAM" id="SSF51905">
    <property type="entry name" value="FAD/NAD(P)-binding domain"/>
    <property type="match status" value="1"/>
</dbReference>
<evidence type="ECO:0000313" key="4">
    <source>
        <dbReference type="EMBL" id="MBO2006845.1"/>
    </source>
</evidence>
<dbReference type="EMBL" id="JAGETR010000060">
    <property type="protein sequence ID" value="MBO2006845.1"/>
    <property type="molecule type" value="Genomic_DNA"/>
</dbReference>
<comment type="cofactor">
    <cofactor evidence="1">
        <name>FAD</name>
        <dbReference type="ChEBI" id="CHEBI:57692"/>
    </cofactor>
</comment>
<dbReference type="AlphaFoldDB" id="A0A939NLW6"/>
<reference evidence="4" key="1">
    <citation type="submission" date="2021-03" db="EMBL/GenBank/DDBJ databases">
        <title>Molecular epidemiology and mechanisms of colistin and carbapenem resistance in Enterobacteriaceae from clinical isolates, the environment and porcine samples in Pretoria, South Africa.</title>
        <authorList>
            <person name="Bogoshi D."/>
            <person name="Mbelle N.M."/>
            <person name="Naidoo V."/>
            <person name="Osei Sekyere J."/>
        </authorList>
    </citation>
    <scope>NUCLEOTIDE SEQUENCE</scope>
    <source>
        <strain evidence="4">C080</strain>
    </source>
</reference>
<keyword evidence="3" id="KW-0560">Oxidoreductase</keyword>
<sequence length="67" mass="6915">MDYTGKRVVVIGSGATAVTLIPAMADKAASVTMLQRTPSYIINQPANDSVAATQDSTGTNSLLTDTL</sequence>
<keyword evidence="3" id="KW-0503">Monooxygenase</keyword>
<comment type="similarity">
    <text evidence="2">Belongs to the FAD-binding monooxygenase family.</text>
</comment>
<comment type="caution">
    <text evidence="4">The sequence shown here is derived from an EMBL/GenBank/DDBJ whole genome shotgun (WGS) entry which is preliminary data.</text>
</comment>
<dbReference type="InterPro" id="IPR036188">
    <property type="entry name" value="FAD/NAD-bd_sf"/>
</dbReference>
<evidence type="ECO:0000256" key="2">
    <source>
        <dbReference type="ARBA" id="ARBA00010139"/>
    </source>
</evidence>
<dbReference type="GO" id="GO:0004497">
    <property type="term" value="F:monooxygenase activity"/>
    <property type="evidence" value="ECO:0007669"/>
    <property type="project" value="UniProtKB-KW"/>
</dbReference>
<dbReference type="PANTHER" id="PTHR43872:SF1">
    <property type="entry name" value="MONOOXYGENASE, PUTATIVE (AFU_ORTHOLOGUE AFUA_8G02570)-RELATED"/>
    <property type="match status" value="1"/>
</dbReference>
<dbReference type="InterPro" id="IPR051820">
    <property type="entry name" value="FAD-binding_MO"/>
</dbReference>
<evidence type="ECO:0000256" key="1">
    <source>
        <dbReference type="ARBA" id="ARBA00001974"/>
    </source>
</evidence>
<dbReference type="PANTHER" id="PTHR43872">
    <property type="entry name" value="MONOOXYGENASE, PUTATIVE (AFU_ORTHOLOGUE AFUA_8G02570)-RELATED"/>
    <property type="match status" value="1"/>
</dbReference>
<name>A0A939NLW6_SERMA</name>
<organism evidence="4">
    <name type="scientific">Serratia marcescens</name>
    <dbReference type="NCBI Taxonomy" id="615"/>
    <lineage>
        <taxon>Bacteria</taxon>
        <taxon>Pseudomonadati</taxon>
        <taxon>Pseudomonadota</taxon>
        <taxon>Gammaproteobacteria</taxon>
        <taxon>Enterobacterales</taxon>
        <taxon>Yersiniaceae</taxon>
        <taxon>Serratia</taxon>
    </lineage>
</organism>
<proteinExistence type="inferred from homology"/>
<gene>
    <name evidence="4" type="ORF">J4732_10440</name>
</gene>
<evidence type="ECO:0000256" key="3">
    <source>
        <dbReference type="ARBA" id="ARBA00023033"/>
    </source>
</evidence>